<dbReference type="GO" id="GO:0003700">
    <property type="term" value="F:DNA-binding transcription factor activity"/>
    <property type="evidence" value="ECO:0007669"/>
    <property type="project" value="InterPro"/>
</dbReference>
<dbReference type="InterPro" id="IPR005119">
    <property type="entry name" value="LysR_subst-bd"/>
</dbReference>
<keyword evidence="5" id="KW-0804">Transcription</keyword>
<evidence type="ECO:0000256" key="6">
    <source>
        <dbReference type="ARBA" id="ARBA00040885"/>
    </source>
</evidence>
<dbReference type="RefSeq" id="WP_062829618.1">
    <property type="nucleotide sequence ID" value="NZ_BCSX01000027.1"/>
</dbReference>
<evidence type="ECO:0000256" key="5">
    <source>
        <dbReference type="ARBA" id="ARBA00023163"/>
    </source>
</evidence>
<reference evidence="10" key="1">
    <citation type="journal article" date="2016" name="Genome Announc.">
        <title>Draft Genome Sequences of Five Rapidly Growing Mycobacterium Species, M. thermoresistibile, M. fortuitum subsp. acetamidolyticum, M. canariasense, M. brisbanense, and M. novocastrense.</title>
        <authorList>
            <person name="Katahira K."/>
            <person name="Ogura Y."/>
            <person name="Gotoh Y."/>
            <person name="Hayashi T."/>
        </authorList>
    </citation>
    <scope>NUCLEOTIDE SEQUENCE [LARGE SCALE GENOMIC DNA]</scope>
    <source>
        <strain evidence="10">JCM15654</strain>
    </source>
</reference>
<evidence type="ECO:0000256" key="1">
    <source>
        <dbReference type="ARBA" id="ARBA00009437"/>
    </source>
</evidence>
<evidence type="ECO:0000256" key="4">
    <source>
        <dbReference type="ARBA" id="ARBA00023159"/>
    </source>
</evidence>
<evidence type="ECO:0000313" key="9">
    <source>
        <dbReference type="EMBL" id="GAS89178.1"/>
    </source>
</evidence>
<dbReference type="EMBL" id="BCSX01000027">
    <property type="protein sequence ID" value="GAS89178.1"/>
    <property type="molecule type" value="Genomic_DNA"/>
</dbReference>
<proteinExistence type="inferred from homology"/>
<dbReference type="OrthoDB" id="4131546at2"/>
<dbReference type="InterPro" id="IPR036390">
    <property type="entry name" value="WH_DNA-bd_sf"/>
</dbReference>
<evidence type="ECO:0000256" key="3">
    <source>
        <dbReference type="ARBA" id="ARBA00023125"/>
    </source>
</evidence>
<dbReference type="PANTHER" id="PTHR30346">
    <property type="entry name" value="TRANSCRIPTIONAL DUAL REGULATOR HCAR-RELATED"/>
    <property type="match status" value="1"/>
</dbReference>
<feature type="domain" description="HTH lysR-type" evidence="8">
    <location>
        <begin position="1"/>
        <end position="58"/>
    </location>
</feature>
<keyword evidence="10" id="KW-1185">Reference proteome</keyword>
<keyword evidence="3" id="KW-0238">DNA-binding</keyword>
<dbReference type="GO" id="GO:0032993">
    <property type="term" value="C:protein-DNA complex"/>
    <property type="evidence" value="ECO:0007669"/>
    <property type="project" value="TreeGrafter"/>
</dbReference>
<dbReference type="SUPFAM" id="SSF53850">
    <property type="entry name" value="Periplasmic binding protein-like II"/>
    <property type="match status" value="1"/>
</dbReference>
<dbReference type="STRING" id="146020.RMCB_3274"/>
<dbReference type="SUPFAM" id="SSF46785">
    <property type="entry name" value="Winged helix' DNA-binding domain"/>
    <property type="match status" value="1"/>
</dbReference>
<gene>
    <name evidence="9" type="ORF">RMCB_3274</name>
</gene>
<dbReference type="CDD" id="cd08414">
    <property type="entry name" value="PBP2_LTTR_aromatics_like"/>
    <property type="match status" value="1"/>
</dbReference>
<dbReference type="PRINTS" id="PR00039">
    <property type="entry name" value="HTHLYSR"/>
</dbReference>
<dbReference type="PROSITE" id="PS50931">
    <property type="entry name" value="HTH_LYSR"/>
    <property type="match status" value="1"/>
</dbReference>
<comment type="caution">
    <text evidence="9">The sequence shown here is derived from an EMBL/GenBank/DDBJ whole genome shotgun (WGS) entry which is preliminary data.</text>
</comment>
<evidence type="ECO:0000259" key="8">
    <source>
        <dbReference type="PROSITE" id="PS50931"/>
    </source>
</evidence>
<comment type="function">
    <text evidence="7">Required for the induction the katG gene for catalase. Involved in the response to hydrogen peroxide.</text>
</comment>
<protein>
    <recommendedName>
        <fullName evidence="6">Probable hydrogen peroxide-inducible genes activator</fullName>
    </recommendedName>
</protein>
<name>A0A124E026_9MYCO</name>
<dbReference type="InterPro" id="IPR036388">
    <property type="entry name" value="WH-like_DNA-bd_sf"/>
</dbReference>
<sequence length="297" mass="32340">MELRHLRYFVAVAEELSFTQAAKVLHISQPPLSQQISQLESELGVQLFERTPRRVILTDTGRVLLGEARRILAGARDMQRIAAGAAMDSIARPLRLASVTSGFSELLPKIVPRFRAEFPGVALLIESVDPADQTHRIRRGDLDIGVLRTAGDRRIEGLQLHPIEVQPFVVVLPVDHPLAAKDQVAISELAGQDLLLLPRRRNPDYTDAVTSACTAAGFSPRVVFEPDDDQVLLGLVACGMGFGIVPSCVSHLTLPGTVYRSLQPPAPTTTLCLAQATNRPSPYFDALKRLATESTSC</sequence>
<organism evidence="9 10">
    <name type="scientific">Mycolicibacterium brisbanense</name>
    <dbReference type="NCBI Taxonomy" id="146020"/>
    <lineage>
        <taxon>Bacteria</taxon>
        <taxon>Bacillati</taxon>
        <taxon>Actinomycetota</taxon>
        <taxon>Actinomycetes</taxon>
        <taxon>Mycobacteriales</taxon>
        <taxon>Mycobacteriaceae</taxon>
        <taxon>Mycolicibacterium</taxon>
    </lineage>
</organism>
<dbReference type="FunFam" id="1.10.10.10:FF:000001">
    <property type="entry name" value="LysR family transcriptional regulator"/>
    <property type="match status" value="1"/>
</dbReference>
<evidence type="ECO:0000256" key="2">
    <source>
        <dbReference type="ARBA" id="ARBA00023015"/>
    </source>
</evidence>
<dbReference type="GO" id="GO:0003677">
    <property type="term" value="F:DNA binding"/>
    <property type="evidence" value="ECO:0007669"/>
    <property type="project" value="UniProtKB-KW"/>
</dbReference>
<dbReference type="Gene3D" id="3.40.190.10">
    <property type="entry name" value="Periplasmic binding protein-like II"/>
    <property type="match status" value="2"/>
</dbReference>
<reference evidence="10" key="2">
    <citation type="submission" date="2016-02" db="EMBL/GenBank/DDBJ databases">
        <title>Draft genome sequence of five rapidly growing Mycobacterium species.</title>
        <authorList>
            <person name="Katahira K."/>
            <person name="Gotou Y."/>
            <person name="Iida K."/>
            <person name="Ogura Y."/>
            <person name="Hayashi T."/>
        </authorList>
    </citation>
    <scope>NUCLEOTIDE SEQUENCE [LARGE SCALE GENOMIC DNA]</scope>
    <source>
        <strain evidence="10">JCM15654</strain>
    </source>
</reference>
<comment type="similarity">
    <text evidence="1">Belongs to the LysR transcriptional regulatory family.</text>
</comment>
<dbReference type="Pfam" id="PF00126">
    <property type="entry name" value="HTH_1"/>
    <property type="match status" value="1"/>
</dbReference>
<dbReference type="InterPro" id="IPR000847">
    <property type="entry name" value="LysR_HTH_N"/>
</dbReference>
<dbReference type="Gene3D" id="1.10.10.10">
    <property type="entry name" value="Winged helix-like DNA-binding domain superfamily/Winged helix DNA-binding domain"/>
    <property type="match status" value="1"/>
</dbReference>
<keyword evidence="2" id="KW-0805">Transcription regulation</keyword>
<evidence type="ECO:0000256" key="7">
    <source>
        <dbReference type="ARBA" id="ARBA00056658"/>
    </source>
</evidence>
<dbReference type="Proteomes" id="UP000069620">
    <property type="component" value="Unassembled WGS sequence"/>
</dbReference>
<dbReference type="PANTHER" id="PTHR30346:SF0">
    <property type="entry name" value="HCA OPERON TRANSCRIPTIONAL ACTIVATOR HCAR"/>
    <property type="match status" value="1"/>
</dbReference>
<keyword evidence="4" id="KW-0010">Activator</keyword>
<dbReference type="AlphaFoldDB" id="A0A124E026"/>
<dbReference type="Pfam" id="PF03466">
    <property type="entry name" value="LysR_substrate"/>
    <property type="match status" value="1"/>
</dbReference>
<accession>A0A124E026</accession>
<evidence type="ECO:0000313" key="10">
    <source>
        <dbReference type="Proteomes" id="UP000069620"/>
    </source>
</evidence>